<feature type="compositionally biased region" description="Polar residues" evidence="1">
    <location>
        <begin position="44"/>
        <end position="55"/>
    </location>
</feature>
<accession>A0AA40CJL6</accession>
<organism evidence="2 3">
    <name type="scientific">Cercophora newfieldiana</name>
    <dbReference type="NCBI Taxonomy" id="92897"/>
    <lineage>
        <taxon>Eukaryota</taxon>
        <taxon>Fungi</taxon>
        <taxon>Dikarya</taxon>
        <taxon>Ascomycota</taxon>
        <taxon>Pezizomycotina</taxon>
        <taxon>Sordariomycetes</taxon>
        <taxon>Sordariomycetidae</taxon>
        <taxon>Sordariales</taxon>
        <taxon>Lasiosphaeriaceae</taxon>
        <taxon>Cercophora</taxon>
    </lineage>
</organism>
<dbReference type="EMBL" id="JAULSV010000006">
    <property type="protein sequence ID" value="KAK0640805.1"/>
    <property type="molecule type" value="Genomic_DNA"/>
</dbReference>
<feature type="compositionally biased region" description="Polar residues" evidence="1">
    <location>
        <begin position="192"/>
        <end position="214"/>
    </location>
</feature>
<evidence type="ECO:0000313" key="2">
    <source>
        <dbReference type="EMBL" id="KAK0640805.1"/>
    </source>
</evidence>
<feature type="region of interest" description="Disordered" evidence="1">
    <location>
        <begin position="172"/>
        <end position="227"/>
    </location>
</feature>
<gene>
    <name evidence="2" type="ORF">B0T16DRAFT_202395</name>
</gene>
<dbReference type="AlphaFoldDB" id="A0AA40CJL6"/>
<reference evidence="2" key="1">
    <citation type="submission" date="2023-06" db="EMBL/GenBank/DDBJ databases">
        <title>Genome-scale phylogeny and comparative genomics of the fungal order Sordariales.</title>
        <authorList>
            <consortium name="Lawrence Berkeley National Laboratory"/>
            <person name="Hensen N."/>
            <person name="Bonometti L."/>
            <person name="Westerberg I."/>
            <person name="Brannstrom I.O."/>
            <person name="Guillou S."/>
            <person name="Cros-Aarteil S."/>
            <person name="Calhoun S."/>
            <person name="Haridas S."/>
            <person name="Kuo A."/>
            <person name="Mondo S."/>
            <person name="Pangilinan J."/>
            <person name="Riley R."/>
            <person name="Labutti K."/>
            <person name="Andreopoulos B."/>
            <person name="Lipzen A."/>
            <person name="Chen C."/>
            <person name="Yanf M."/>
            <person name="Daum C."/>
            <person name="Ng V."/>
            <person name="Clum A."/>
            <person name="Steindorff A."/>
            <person name="Ohm R."/>
            <person name="Martin F."/>
            <person name="Silar P."/>
            <person name="Natvig D."/>
            <person name="Lalanne C."/>
            <person name="Gautier V."/>
            <person name="Ament-Velasquez S.L."/>
            <person name="Kruys A."/>
            <person name="Hutchinson M.I."/>
            <person name="Powell A.J."/>
            <person name="Barry K."/>
            <person name="Miller A.N."/>
            <person name="Grigoriev I.V."/>
            <person name="Debuchy R."/>
            <person name="Gladieux P."/>
            <person name="Thoren M.H."/>
            <person name="Johannesson H."/>
        </authorList>
    </citation>
    <scope>NUCLEOTIDE SEQUENCE</scope>
    <source>
        <strain evidence="2">SMH2532-1</strain>
    </source>
</reference>
<keyword evidence="3" id="KW-1185">Reference proteome</keyword>
<dbReference type="Proteomes" id="UP001174936">
    <property type="component" value="Unassembled WGS sequence"/>
</dbReference>
<proteinExistence type="predicted"/>
<name>A0AA40CJL6_9PEZI</name>
<evidence type="ECO:0000256" key="1">
    <source>
        <dbReference type="SAM" id="MobiDB-lite"/>
    </source>
</evidence>
<protein>
    <submittedName>
        <fullName evidence="2">Uncharacterized protein</fullName>
    </submittedName>
</protein>
<comment type="caution">
    <text evidence="2">The sequence shown here is derived from an EMBL/GenBank/DDBJ whole genome shotgun (WGS) entry which is preliminary data.</text>
</comment>
<sequence length="227" mass="24007">MQGSPHRLAWAAALFVDGKQKRPLMAQTANPAPSLEQPRPRSGPSLTRTSLTTKHGNPGSIAGYCPAQPICPQAGWVSRLPSCLRITLQQGGTGCGGRGSTGPTRPVSHSFDACGREITTGASALQELVSSHSAPITPATPATAWSQPWRTSRTNARSNALLTAACLPSSFPRGRSGLNSPTHTHVGKTLPAKSSRQARGTPTQVQDTRLQRSVPSRCWLDEPPPKK</sequence>
<feature type="region of interest" description="Disordered" evidence="1">
    <location>
        <begin position="29"/>
        <end position="55"/>
    </location>
</feature>
<evidence type="ECO:0000313" key="3">
    <source>
        <dbReference type="Proteomes" id="UP001174936"/>
    </source>
</evidence>